<evidence type="ECO:0000313" key="8">
    <source>
        <dbReference type="Proteomes" id="UP001210211"/>
    </source>
</evidence>
<keyword evidence="5" id="KW-0611">Plant defense</keyword>
<evidence type="ECO:0000313" key="7">
    <source>
        <dbReference type="EMBL" id="KAJ3684566.1"/>
    </source>
</evidence>
<keyword evidence="3" id="KW-0677">Repeat</keyword>
<dbReference type="Gene3D" id="3.40.50.300">
    <property type="entry name" value="P-loop containing nucleotide triphosphate hydrolases"/>
    <property type="match status" value="1"/>
</dbReference>
<evidence type="ECO:0000256" key="3">
    <source>
        <dbReference type="ARBA" id="ARBA00022737"/>
    </source>
</evidence>
<dbReference type="AlphaFoldDB" id="A0AAD5W9B0"/>
<dbReference type="SUPFAM" id="SSF52540">
    <property type="entry name" value="P-loop containing nucleoside triphosphate hydrolases"/>
    <property type="match status" value="1"/>
</dbReference>
<dbReference type="GO" id="GO:0000166">
    <property type="term" value="F:nucleotide binding"/>
    <property type="evidence" value="ECO:0007669"/>
    <property type="project" value="UniProtKB-KW"/>
</dbReference>
<keyword evidence="2" id="KW-0433">Leucine-rich repeat</keyword>
<organism evidence="7 8">
    <name type="scientific">Rhynchospora tenuis</name>
    <dbReference type="NCBI Taxonomy" id="198213"/>
    <lineage>
        <taxon>Eukaryota</taxon>
        <taxon>Viridiplantae</taxon>
        <taxon>Streptophyta</taxon>
        <taxon>Embryophyta</taxon>
        <taxon>Tracheophyta</taxon>
        <taxon>Spermatophyta</taxon>
        <taxon>Magnoliopsida</taxon>
        <taxon>Liliopsida</taxon>
        <taxon>Poales</taxon>
        <taxon>Cyperaceae</taxon>
        <taxon>Cyperoideae</taxon>
        <taxon>Rhynchosporeae</taxon>
        <taxon>Rhynchospora</taxon>
    </lineage>
</organism>
<dbReference type="InterPro" id="IPR027417">
    <property type="entry name" value="P-loop_NTPase"/>
</dbReference>
<comment type="similarity">
    <text evidence="1">Belongs to the disease resistance NB-LRR family.</text>
</comment>
<keyword evidence="4" id="KW-0547">Nucleotide-binding</keyword>
<evidence type="ECO:0000256" key="1">
    <source>
        <dbReference type="ARBA" id="ARBA00008894"/>
    </source>
</evidence>
<dbReference type="PANTHER" id="PTHR19338:SF73">
    <property type="entry name" value="DISEASE RESISTANCE PROTEIN RGA2-LIKE"/>
    <property type="match status" value="1"/>
</dbReference>
<proteinExistence type="inferred from homology"/>
<dbReference type="PANTHER" id="PTHR19338">
    <property type="entry name" value="TRANSLOCASE OF INNER MITOCHONDRIAL MEMBRANE 13 HOMOLOG"/>
    <property type="match status" value="1"/>
</dbReference>
<evidence type="ECO:0000256" key="5">
    <source>
        <dbReference type="ARBA" id="ARBA00022821"/>
    </source>
</evidence>
<feature type="domain" description="Disease resistance N-terminal" evidence="6">
    <location>
        <begin position="5"/>
        <end position="90"/>
    </location>
</feature>
<sequence>MAEAAVRYVLGKIAETAYKEVLFLYGVRDKVEWAKRELEWVSAFVRDADAKQNKDARVEQWVEDVKEVAFMIEDALDVFFVKMGGGRSKGVLKRVSHGPKALIERHKLGAAIDKIKERLNEIKANTETFKITGLESSSRVPARQFLRPVFTPEIDKTEVVGFEDDIKNICAQLRDESVSRRFVISIVGAGGRGKTTVASKIYKR</sequence>
<dbReference type="GO" id="GO:0006952">
    <property type="term" value="P:defense response"/>
    <property type="evidence" value="ECO:0007669"/>
    <property type="project" value="UniProtKB-KW"/>
</dbReference>
<dbReference type="CDD" id="cd14798">
    <property type="entry name" value="RX-CC_like"/>
    <property type="match status" value="1"/>
</dbReference>
<dbReference type="EMBL" id="JAMRDG010000002">
    <property type="protein sequence ID" value="KAJ3684566.1"/>
    <property type="molecule type" value="Genomic_DNA"/>
</dbReference>
<dbReference type="Gene3D" id="1.20.5.4130">
    <property type="match status" value="1"/>
</dbReference>
<evidence type="ECO:0000256" key="2">
    <source>
        <dbReference type="ARBA" id="ARBA00022614"/>
    </source>
</evidence>
<evidence type="ECO:0000259" key="6">
    <source>
        <dbReference type="Pfam" id="PF18052"/>
    </source>
</evidence>
<reference evidence="7 8" key="1">
    <citation type="journal article" date="2022" name="Cell">
        <title>Repeat-based holocentromeres influence genome architecture and karyotype evolution.</title>
        <authorList>
            <person name="Hofstatter P.G."/>
            <person name="Thangavel G."/>
            <person name="Lux T."/>
            <person name="Neumann P."/>
            <person name="Vondrak T."/>
            <person name="Novak P."/>
            <person name="Zhang M."/>
            <person name="Costa L."/>
            <person name="Castellani M."/>
            <person name="Scott A."/>
            <person name="Toegelov H."/>
            <person name="Fuchs J."/>
            <person name="Mata-Sucre Y."/>
            <person name="Dias Y."/>
            <person name="Vanzela A.L.L."/>
            <person name="Huettel B."/>
            <person name="Almeida C.C.S."/>
            <person name="Simkova H."/>
            <person name="Souza G."/>
            <person name="Pedrosa-Harand A."/>
            <person name="Macas J."/>
            <person name="Mayer K.F.X."/>
            <person name="Houben A."/>
            <person name="Marques A."/>
        </authorList>
    </citation>
    <scope>NUCLEOTIDE SEQUENCE [LARGE SCALE GENOMIC DNA]</scope>
    <source>
        <strain evidence="7">RhyTen1mFocal</strain>
    </source>
</reference>
<dbReference type="InterPro" id="IPR038005">
    <property type="entry name" value="RX-like_CC"/>
</dbReference>
<dbReference type="InterPro" id="IPR041118">
    <property type="entry name" value="Rx_N"/>
</dbReference>
<keyword evidence="8" id="KW-1185">Reference proteome</keyword>
<protein>
    <recommendedName>
        <fullName evidence="6">Disease resistance N-terminal domain-containing protein</fullName>
    </recommendedName>
</protein>
<name>A0AAD5W9B0_9POAL</name>
<evidence type="ECO:0000256" key="4">
    <source>
        <dbReference type="ARBA" id="ARBA00022741"/>
    </source>
</evidence>
<dbReference type="Proteomes" id="UP001210211">
    <property type="component" value="Unassembled WGS sequence"/>
</dbReference>
<dbReference type="Pfam" id="PF18052">
    <property type="entry name" value="Rx_N"/>
    <property type="match status" value="1"/>
</dbReference>
<accession>A0AAD5W9B0</accession>
<comment type="caution">
    <text evidence="7">The sequence shown here is derived from an EMBL/GenBank/DDBJ whole genome shotgun (WGS) entry which is preliminary data.</text>
</comment>
<gene>
    <name evidence="7" type="ORF">LUZ61_013730</name>
</gene>